<dbReference type="HOGENOM" id="CLU_026911_3_2_6"/>
<dbReference type="KEGG" id="cza:CYCME_1460"/>
<feature type="transmembrane region" description="Helical" evidence="7">
    <location>
        <begin position="338"/>
        <end position="362"/>
    </location>
</feature>
<keyword evidence="5 7" id="KW-1133">Transmembrane helix</keyword>
<feature type="transmembrane region" description="Helical" evidence="7">
    <location>
        <begin position="183"/>
        <end position="200"/>
    </location>
</feature>
<evidence type="ECO:0000256" key="5">
    <source>
        <dbReference type="ARBA" id="ARBA00022989"/>
    </source>
</evidence>
<sequence length="453" mass="51024">MVVTLKQRAVRSGNWVVFGHITSQALRLGGNLVLTRLLVPEMFGVMTIVTIIMGGLSMFSDVGLLQNIVHSKRGEEREYLNTAWAIQIIRGFLIFVIALSLSYGLFFLGKAGYLSADTAYANVDLPFILAIVSVTAVISAFNSIHMLLLNRKLVMGKLIVIELISQLIGLVFMLVWAWYKQEIWALVFGGIVSAIVKMALSHALKLGFRCQLCWEKEAAHEIFHFGKWIFLSSILGFLLAQGDRILLGLWITPDALGVYSIAFFLAMALKEILKKVVASVFYPMLSEVARNNPSKLKGIYYKIRLKIDFISMSAAGLMYSMGHVIIDVLYDDRYQEAGWMIEVLSLSIIFIGYSMAGVCLMAKGYVKSTTWLILIATVFLYISVPIAYNYYGIYGAILMISLNYVIDIPSTFYMLKKHQLLDLKNEFRMLPILLLSYALGEYLVFFFEAWGLQ</sequence>
<organism evidence="8 9">
    <name type="scientific">Cycloclasticus zancles 78-ME</name>
    <dbReference type="NCBI Taxonomy" id="1198232"/>
    <lineage>
        <taxon>Bacteria</taxon>
        <taxon>Pseudomonadati</taxon>
        <taxon>Pseudomonadota</taxon>
        <taxon>Gammaproteobacteria</taxon>
        <taxon>Thiotrichales</taxon>
        <taxon>Piscirickettsiaceae</taxon>
        <taxon>Cycloclasticus</taxon>
    </lineage>
</organism>
<gene>
    <name evidence="8" type="ORF">CYCME_1460</name>
</gene>
<dbReference type="AlphaFoldDB" id="S5TXU4"/>
<dbReference type="Pfam" id="PF13440">
    <property type="entry name" value="Polysacc_synt_3"/>
    <property type="match status" value="1"/>
</dbReference>
<dbReference type="Proteomes" id="UP000015380">
    <property type="component" value="Chromosome"/>
</dbReference>
<dbReference type="PATRIC" id="fig|1198232.3.peg.1445"/>
<evidence type="ECO:0000313" key="9">
    <source>
        <dbReference type="Proteomes" id="UP000015380"/>
    </source>
</evidence>
<reference evidence="9" key="2">
    <citation type="journal article" date="2016" name="Environ. Microbiol. Rep.">
        <title>Analysis of defence systems and a conjugative IncP-1 plasmid in the marine polyaromatic hydrocarbons-degrading bacterium Cycloclasticus sp. 78-ME.</title>
        <authorList>
            <person name="Yakimov M.M."/>
            <person name="Crisafi F."/>
            <person name="Messina E."/>
            <person name="Smedile F."/>
            <person name="Lopatina A."/>
            <person name="Denaro R."/>
            <person name="Pieper D.H."/>
            <person name="Golyshin P.N."/>
            <person name="Giuliano L."/>
        </authorList>
    </citation>
    <scope>NUCLEOTIDE SEQUENCE [LARGE SCALE GENOMIC DNA]</scope>
    <source>
        <strain evidence="9">78-ME</strain>
    </source>
</reference>
<feature type="transmembrane region" description="Helical" evidence="7">
    <location>
        <begin position="245"/>
        <end position="269"/>
    </location>
</feature>
<evidence type="ECO:0000256" key="4">
    <source>
        <dbReference type="ARBA" id="ARBA00022692"/>
    </source>
</evidence>
<evidence type="ECO:0000256" key="7">
    <source>
        <dbReference type="SAM" id="Phobius"/>
    </source>
</evidence>
<evidence type="ECO:0000256" key="1">
    <source>
        <dbReference type="ARBA" id="ARBA00004651"/>
    </source>
</evidence>
<accession>S5TXU4</accession>
<evidence type="ECO:0000256" key="2">
    <source>
        <dbReference type="ARBA" id="ARBA00007430"/>
    </source>
</evidence>
<dbReference type="eggNOG" id="COG2244">
    <property type="taxonomic scope" value="Bacteria"/>
</dbReference>
<dbReference type="PANTHER" id="PTHR30250">
    <property type="entry name" value="PST FAMILY PREDICTED COLANIC ACID TRANSPORTER"/>
    <property type="match status" value="1"/>
</dbReference>
<protein>
    <submittedName>
        <fullName evidence="8">Membrane protein involved in the export of O-antigen and teichoic acid</fullName>
    </submittedName>
</protein>
<dbReference type="EMBL" id="CP005996">
    <property type="protein sequence ID" value="AGS39788.1"/>
    <property type="molecule type" value="Genomic_DNA"/>
</dbReference>
<dbReference type="RefSeq" id="WP_020932626.1">
    <property type="nucleotide sequence ID" value="NC_021917.1"/>
</dbReference>
<feature type="transmembrane region" description="Helical" evidence="7">
    <location>
        <begin position="221"/>
        <end position="239"/>
    </location>
</feature>
<comment type="subcellular location">
    <subcellularLocation>
        <location evidence="1">Cell membrane</location>
        <topology evidence="1">Multi-pass membrane protein</topology>
    </subcellularLocation>
</comment>
<dbReference type="InterPro" id="IPR050833">
    <property type="entry name" value="Poly_Biosynth_Transport"/>
</dbReference>
<keyword evidence="6 7" id="KW-0472">Membrane</keyword>
<evidence type="ECO:0000256" key="3">
    <source>
        <dbReference type="ARBA" id="ARBA00022475"/>
    </source>
</evidence>
<feature type="transmembrane region" description="Helical" evidence="7">
    <location>
        <begin position="427"/>
        <end position="447"/>
    </location>
</feature>
<proteinExistence type="inferred from homology"/>
<keyword evidence="9" id="KW-1185">Reference proteome</keyword>
<feature type="transmembrane region" description="Helical" evidence="7">
    <location>
        <begin position="305"/>
        <end position="326"/>
    </location>
</feature>
<evidence type="ECO:0000313" key="8">
    <source>
        <dbReference type="EMBL" id="AGS39788.1"/>
    </source>
</evidence>
<keyword evidence="4 7" id="KW-0812">Transmembrane</keyword>
<feature type="transmembrane region" description="Helical" evidence="7">
    <location>
        <begin position="84"/>
        <end position="107"/>
    </location>
</feature>
<comment type="similarity">
    <text evidence="2">Belongs to the polysaccharide synthase family.</text>
</comment>
<dbReference type="GO" id="GO:0005886">
    <property type="term" value="C:plasma membrane"/>
    <property type="evidence" value="ECO:0007669"/>
    <property type="project" value="UniProtKB-SubCell"/>
</dbReference>
<feature type="transmembrane region" description="Helical" evidence="7">
    <location>
        <begin position="158"/>
        <end position="177"/>
    </location>
</feature>
<name>S5TXU4_9GAMM</name>
<evidence type="ECO:0000256" key="6">
    <source>
        <dbReference type="ARBA" id="ARBA00023136"/>
    </source>
</evidence>
<feature type="transmembrane region" description="Helical" evidence="7">
    <location>
        <begin position="369"/>
        <end position="388"/>
    </location>
</feature>
<feature type="transmembrane region" description="Helical" evidence="7">
    <location>
        <begin position="127"/>
        <end position="149"/>
    </location>
</feature>
<reference evidence="8 9" key="1">
    <citation type="submission" date="2013-05" db="EMBL/GenBank/DDBJ databases">
        <title>Between feast and famine: a lifestyle of most important marine PAH-degrading bacterium Cycloclasticus sp. 7ME.</title>
        <authorList>
            <person name="Yakimov M.M."/>
            <person name="Messina E."/>
            <person name="Genovese M."/>
            <person name="Denaro R."/>
            <person name="Crisafi F."/>
            <person name="Russo D."/>
            <person name="Cappello S."/>
            <person name="Santisi S."/>
            <person name="Smedile F."/>
            <person name="Golyshina O.V."/>
            <person name="Tran H."/>
            <person name="Pieper D.H."/>
            <person name="Golyshin P.N."/>
            <person name="Giuliano L."/>
        </authorList>
    </citation>
    <scope>NUCLEOTIDE SEQUENCE [LARGE SCALE GENOMIC DNA]</scope>
    <source>
        <strain evidence="8 9">78-ME</strain>
    </source>
</reference>
<feature type="transmembrane region" description="Helical" evidence="7">
    <location>
        <begin position="42"/>
        <end position="64"/>
    </location>
</feature>
<keyword evidence="3" id="KW-1003">Cell membrane</keyword>
<feature type="transmembrane region" description="Helical" evidence="7">
    <location>
        <begin position="394"/>
        <end position="415"/>
    </location>
</feature>
<dbReference type="PANTHER" id="PTHR30250:SF10">
    <property type="entry name" value="LIPOPOLYSACCHARIDE BIOSYNTHESIS PROTEIN WZXC"/>
    <property type="match status" value="1"/>
</dbReference>